<comment type="catalytic activity">
    <reaction evidence="1">
        <text>a CDP-1,2-diacyl-sn-glycerol + L-serine = a 1,2-diacyl-sn-glycero-3-phospho-L-serine + CMP + H(+)</text>
        <dbReference type="Rhea" id="RHEA:16913"/>
        <dbReference type="ChEBI" id="CHEBI:15378"/>
        <dbReference type="ChEBI" id="CHEBI:33384"/>
        <dbReference type="ChEBI" id="CHEBI:57262"/>
        <dbReference type="ChEBI" id="CHEBI:58332"/>
        <dbReference type="ChEBI" id="CHEBI:60377"/>
        <dbReference type="EC" id="2.7.8.8"/>
    </reaction>
</comment>
<dbReference type="OrthoDB" id="9777147at2"/>
<keyword evidence="10" id="KW-0443">Lipid metabolism</keyword>
<evidence type="ECO:0000256" key="12">
    <source>
        <dbReference type="ARBA" id="ARBA00023209"/>
    </source>
</evidence>
<comment type="subcellular location">
    <subcellularLocation>
        <location evidence="2">Endomembrane system</location>
        <topology evidence="2">Multi-pass membrane protein</topology>
    </subcellularLocation>
</comment>
<feature type="transmembrane region" description="Helical" evidence="16">
    <location>
        <begin position="157"/>
        <end position="180"/>
    </location>
</feature>
<keyword evidence="9 16" id="KW-1133">Transmembrane helix</keyword>
<accession>A0A418PP11</accession>
<comment type="similarity">
    <text evidence="3 15">Belongs to the CDP-alcohol phosphatidyltransferase class-I family.</text>
</comment>
<dbReference type="AlphaFoldDB" id="A0A418PP11"/>
<sequence>MKLKAQIPNLLTLLNLLFGVIGIIQVLDGEILQGAFFVLIAAGFDFFDGFAARLLKVQSDMGKELDSLADVVSFGVLPGLILFEMATSSTDAGSSYLPYLTLIVPMLSAYRLAKFNLDTRQSERFIGLPTPANALFLSTLPHLGLQWPALGNWLESPVVLIVVAWAFALLLVSELPLIALKFKSFTFSKNRFRYFLILLSLVMFAWLQLAGIPIVILAYIGLSVIENATGSE</sequence>
<evidence type="ECO:0000313" key="17">
    <source>
        <dbReference type="EMBL" id="RIW13672.1"/>
    </source>
</evidence>
<dbReference type="PANTHER" id="PTHR14269:SF61">
    <property type="entry name" value="CDP-DIACYLGLYCEROL--SERINE O-PHOSPHATIDYLTRANSFERASE"/>
    <property type="match status" value="1"/>
</dbReference>
<evidence type="ECO:0000256" key="1">
    <source>
        <dbReference type="ARBA" id="ARBA00000287"/>
    </source>
</evidence>
<dbReference type="GO" id="GO:0016020">
    <property type="term" value="C:membrane"/>
    <property type="evidence" value="ECO:0007669"/>
    <property type="project" value="InterPro"/>
</dbReference>
<evidence type="ECO:0000313" key="18">
    <source>
        <dbReference type="Proteomes" id="UP000283522"/>
    </source>
</evidence>
<dbReference type="NCBIfam" id="TIGR00473">
    <property type="entry name" value="pssA"/>
    <property type="match status" value="1"/>
</dbReference>
<keyword evidence="11 16" id="KW-0472">Membrane</keyword>
<feature type="transmembrane region" description="Helical" evidence="16">
    <location>
        <begin position="33"/>
        <end position="55"/>
    </location>
</feature>
<evidence type="ECO:0000256" key="15">
    <source>
        <dbReference type="RuleBase" id="RU003750"/>
    </source>
</evidence>
<evidence type="ECO:0000256" key="5">
    <source>
        <dbReference type="ARBA" id="ARBA00017171"/>
    </source>
</evidence>
<feature type="transmembrane region" description="Helical" evidence="16">
    <location>
        <begin position="192"/>
        <end position="222"/>
    </location>
</feature>
<feature type="transmembrane region" description="Helical" evidence="16">
    <location>
        <begin position="125"/>
        <end position="145"/>
    </location>
</feature>
<dbReference type="GO" id="GO:0003882">
    <property type="term" value="F:CDP-diacylglycerol-serine O-phosphatidyltransferase activity"/>
    <property type="evidence" value="ECO:0007669"/>
    <property type="project" value="UniProtKB-EC"/>
</dbReference>
<evidence type="ECO:0000256" key="13">
    <source>
        <dbReference type="ARBA" id="ARBA00023264"/>
    </source>
</evidence>
<feature type="transmembrane region" description="Helical" evidence="16">
    <location>
        <begin position="7"/>
        <end position="27"/>
    </location>
</feature>
<gene>
    <name evidence="17" type="primary">pssA</name>
    <name evidence="17" type="ORF">D0X99_15635</name>
</gene>
<keyword evidence="13" id="KW-1208">Phospholipid metabolism</keyword>
<dbReference type="GO" id="GO:0012505">
    <property type="term" value="C:endomembrane system"/>
    <property type="evidence" value="ECO:0007669"/>
    <property type="project" value="UniProtKB-SubCell"/>
</dbReference>
<dbReference type="InterPro" id="IPR043130">
    <property type="entry name" value="CDP-OH_PTrfase_TM_dom"/>
</dbReference>
<organism evidence="17 18">
    <name type="scientific">Algoriphagus lacus</name>
    <dbReference type="NCBI Taxonomy" id="2056311"/>
    <lineage>
        <taxon>Bacteria</taxon>
        <taxon>Pseudomonadati</taxon>
        <taxon>Bacteroidota</taxon>
        <taxon>Cytophagia</taxon>
        <taxon>Cytophagales</taxon>
        <taxon>Cyclobacteriaceae</taxon>
        <taxon>Algoriphagus</taxon>
    </lineage>
</organism>
<dbReference type="InterPro" id="IPR050324">
    <property type="entry name" value="CDP-alcohol_PTase-I"/>
</dbReference>
<evidence type="ECO:0000256" key="2">
    <source>
        <dbReference type="ARBA" id="ARBA00004127"/>
    </source>
</evidence>
<keyword evidence="8 16" id="KW-0812">Transmembrane</keyword>
<feature type="transmembrane region" description="Helical" evidence="16">
    <location>
        <begin position="67"/>
        <end position="84"/>
    </location>
</feature>
<dbReference type="EMBL" id="QXML01000008">
    <property type="protein sequence ID" value="RIW13672.1"/>
    <property type="molecule type" value="Genomic_DNA"/>
</dbReference>
<dbReference type="InterPro" id="IPR000462">
    <property type="entry name" value="CDP-OH_P_trans"/>
</dbReference>
<dbReference type="Pfam" id="PF01066">
    <property type="entry name" value="CDP-OH_P_transf"/>
    <property type="match status" value="1"/>
</dbReference>
<keyword evidence="12" id="KW-0594">Phospholipid biosynthesis</keyword>
<keyword evidence="6" id="KW-0444">Lipid biosynthesis</keyword>
<dbReference type="InterPro" id="IPR048254">
    <property type="entry name" value="CDP_ALCOHOL_P_TRANSF_CS"/>
</dbReference>
<dbReference type="EC" id="2.7.8.8" evidence="4"/>
<dbReference type="InterPro" id="IPR004533">
    <property type="entry name" value="CDP-diaglyc--ser_O-PTrfase"/>
</dbReference>
<dbReference type="GO" id="GO:0008654">
    <property type="term" value="P:phospholipid biosynthetic process"/>
    <property type="evidence" value="ECO:0007669"/>
    <property type="project" value="UniProtKB-KW"/>
</dbReference>
<proteinExistence type="inferred from homology"/>
<evidence type="ECO:0000256" key="9">
    <source>
        <dbReference type="ARBA" id="ARBA00022989"/>
    </source>
</evidence>
<feature type="transmembrane region" description="Helical" evidence="16">
    <location>
        <begin position="96"/>
        <end position="113"/>
    </location>
</feature>
<evidence type="ECO:0000256" key="7">
    <source>
        <dbReference type="ARBA" id="ARBA00022679"/>
    </source>
</evidence>
<evidence type="ECO:0000256" key="3">
    <source>
        <dbReference type="ARBA" id="ARBA00010441"/>
    </source>
</evidence>
<evidence type="ECO:0000256" key="11">
    <source>
        <dbReference type="ARBA" id="ARBA00023136"/>
    </source>
</evidence>
<evidence type="ECO:0000256" key="6">
    <source>
        <dbReference type="ARBA" id="ARBA00022516"/>
    </source>
</evidence>
<evidence type="ECO:0000256" key="16">
    <source>
        <dbReference type="SAM" id="Phobius"/>
    </source>
</evidence>
<comment type="caution">
    <text evidence="17">The sequence shown here is derived from an EMBL/GenBank/DDBJ whole genome shotgun (WGS) entry which is preliminary data.</text>
</comment>
<evidence type="ECO:0000256" key="4">
    <source>
        <dbReference type="ARBA" id="ARBA00013174"/>
    </source>
</evidence>
<name>A0A418PP11_9BACT</name>
<keyword evidence="18" id="KW-1185">Reference proteome</keyword>
<dbReference type="Gene3D" id="1.20.120.1760">
    <property type="match status" value="1"/>
</dbReference>
<evidence type="ECO:0000256" key="8">
    <source>
        <dbReference type="ARBA" id="ARBA00022692"/>
    </source>
</evidence>
<dbReference type="PANTHER" id="PTHR14269">
    <property type="entry name" value="CDP-DIACYLGLYCEROL--GLYCEROL-3-PHOSPHATE 3-PHOSPHATIDYLTRANSFERASE-RELATED"/>
    <property type="match status" value="1"/>
</dbReference>
<protein>
    <recommendedName>
        <fullName evidence="5">CDP-diacylglycerol--serine O-phosphatidyltransferase</fullName>
        <ecNumber evidence="4">2.7.8.8</ecNumber>
    </recommendedName>
    <alternativeName>
        <fullName evidence="14">Phosphatidylserine synthase</fullName>
    </alternativeName>
</protein>
<dbReference type="PROSITE" id="PS00379">
    <property type="entry name" value="CDP_ALCOHOL_P_TRANSF"/>
    <property type="match status" value="1"/>
</dbReference>
<keyword evidence="7 15" id="KW-0808">Transferase</keyword>
<reference evidence="17 18" key="1">
    <citation type="submission" date="2018-09" db="EMBL/GenBank/DDBJ databases">
        <authorList>
            <person name="Wang X."/>
            <person name="Du Z."/>
        </authorList>
    </citation>
    <scope>NUCLEOTIDE SEQUENCE [LARGE SCALE GENOMIC DNA]</scope>
    <source>
        <strain evidence="17 18">N3</strain>
    </source>
</reference>
<dbReference type="Proteomes" id="UP000283522">
    <property type="component" value="Unassembled WGS sequence"/>
</dbReference>
<evidence type="ECO:0000256" key="10">
    <source>
        <dbReference type="ARBA" id="ARBA00023098"/>
    </source>
</evidence>
<evidence type="ECO:0000256" key="14">
    <source>
        <dbReference type="ARBA" id="ARBA00032361"/>
    </source>
</evidence>